<dbReference type="InterPro" id="IPR011011">
    <property type="entry name" value="Znf_FYVE_PHD"/>
</dbReference>
<dbReference type="AlphaFoldDB" id="A0AAW1U3X2"/>
<dbReference type="PROSITE" id="PS50016">
    <property type="entry name" value="ZF_PHD_2"/>
    <property type="match status" value="1"/>
</dbReference>
<dbReference type="InterPro" id="IPR013083">
    <property type="entry name" value="Znf_RING/FYVE/PHD"/>
</dbReference>
<dbReference type="EMBL" id="JARQZJ010000033">
    <property type="protein sequence ID" value="KAK9875347.1"/>
    <property type="molecule type" value="Genomic_DNA"/>
</dbReference>
<keyword evidence="3" id="KW-0862">Zinc</keyword>
<dbReference type="InterPro" id="IPR019787">
    <property type="entry name" value="Znf_PHD-finger"/>
</dbReference>
<evidence type="ECO:0000313" key="6">
    <source>
        <dbReference type="EMBL" id="KAK9875347.1"/>
    </source>
</evidence>
<feature type="domain" description="PHD-type" evidence="5">
    <location>
        <begin position="52"/>
        <end position="110"/>
    </location>
</feature>
<dbReference type="Gene3D" id="3.30.40.10">
    <property type="entry name" value="Zinc/RING finger domain, C3HC4 (zinc finger)"/>
    <property type="match status" value="1"/>
</dbReference>
<evidence type="ECO:0000256" key="2">
    <source>
        <dbReference type="ARBA" id="ARBA00022771"/>
    </source>
</evidence>
<dbReference type="Proteomes" id="UP001431783">
    <property type="component" value="Unassembled WGS sequence"/>
</dbReference>
<keyword evidence="1" id="KW-0479">Metal-binding</keyword>
<comment type="caution">
    <text evidence="6">The sequence shown here is derived from an EMBL/GenBank/DDBJ whole genome shotgun (WGS) entry which is preliminary data.</text>
</comment>
<evidence type="ECO:0000259" key="5">
    <source>
        <dbReference type="PROSITE" id="PS50016"/>
    </source>
</evidence>
<sequence length="308" mass="34715">MRGVNEYCNLPWATICFQPTQWLIGTGNRSTTKWSKLGFFFQNVGEMTRTRSSPCLTCSNKIDKYDDIIKCNKCDNIFHIKCANVTMKIFNDLREGNILNTWICDKCTTSGKACTGMVLAGTQVSDLGVYHENSLQLKLEMNKLLNEAVIKITASFDSRLSDLCKLVMSQSEEITKLTKEIQTLRCGKDDNERPAVWNSHMISQTNTNVKLSTEEESSIDPSSISKTDQDDVTLAGDNWASEGASSVNMIDEGWTEVKSKKKPKSPQIAQNVRSMPVIKFKVFIKKFIIENVLYDLNDFLSVRVDDAL</sequence>
<evidence type="ECO:0000313" key="7">
    <source>
        <dbReference type="Proteomes" id="UP001431783"/>
    </source>
</evidence>
<keyword evidence="7" id="KW-1185">Reference proteome</keyword>
<dbReference type="Pfam" id="PF00628">
    <property type="entry name" value="PHD"/>
    <property type="match status" value="1"/>
</dbReference>
<accession>A0AAW1U3X2</accession>
<gene>
    <name evidence="6" type="ORF">WA026_007744</name>
</gene>
<keyword evidence="2 4" id="KW-0863">Zinc-finger</keyword>
<dbReference type="SMART" id="SM00249">
    <property type="entry name" value="PHD"/>
    <property type="match status" value="1"/>
</dbReference>
<evidence type="ECO:0000256" key="4">
    <source>
        <dbReference type="PROSITE-ProRule" id="PRU00146"/>
    </source>
</evidence>
<proteinExistence type="predicted"/>
<evidence type="ECO:0000256" key="3">
    <source>
        <dbReference type="ARBA" id="ARBA00022833"/>
    </source>
</evidence>
<evidence type="ECO:0000256" key="1">
    <source>
        <dbReference type="ARBA" id="ARBA00022723"/>
    </source>
</evidence>
<dbReference type="InterPro" id="IPR001965">
    <property type="entry name" value="Znf_PHD"/>
</dbReference>
<dbReference type="PROSITE" id="PS01359">
    <property type="entry name" value="ZF_PHD_1"/>
    <property type="match status" value="1"/>
</dbReference>
<name>A0AAW1U3X2_9CUCU</name>
<dbReference type="SUPFAM" id="SSF57903">
    <property type="entry name" value="FYVE/PHD zinc finger"/>
    <property type="match status" value="1"/>
</dbReference>
<reference evidence="6 7" key="1">
    <citation type="submission" date="2023-03" db="EMBL/GenBank/DDBJ databases">
        <title>Genome insight into feeding habits of ladybird beetles.</title>
        <authorList>
            <person name="Li H.-S."/>
            <person name="Huang Y.-H."/>
            <person name="Pang H."/>
        </authorList>
    </citation>
    <scope>NUCLEOTIDE SEQUENCE [LARGE SCALE GENOMIC DNA]</scope>
    <source>
        <strain evidence="6">SYSU_2023b</strain>
        <tissue evidence="6">Whole body</tissue>
    </source>
</reference>
<dbReference type="CDD" id="cd15489">
    <property type="entry name" value="PHD_SF"/>
    <property type="match status" value="1"/>
</dbReference>
<dbReference type="GO" id="GO:0008270">
    <property type="term" value="F:zinc ion binding"/>
    <property type="evidence" value="ECO:0007669"/>
    <property type="project" value="UniProtKB-KW"/>
</dbReference>
<dbReference type="InterPro" id="IPR019786">
    <property type="entry name" value="Zinc_finger_PHD-type_CS"/>
</dbReference>
<protein>
    <recommendedName>
        <fullName evidence="5">PHD-type domain-containing protein</fullName>
    </recommendedName>
</protein>
<organism evidence="6 7">
    <name type="scientific">Henosepilachna vigintioctopunctata</name>
    <dbReference type="NCBI Taxonomy" id="420089"/>
    <lineage>
        <taxon>Eukaryota</taxon>
        <taxon>Metazoa</taxon>
        <taxon>Ecdysozoa</taxon>
        <taxon>Arthropoda</taxon>
        <taxon>Hexapoda</taxon>
        <taxon>Insecta</taxon>
        <taxon>Pterygota</taxon>
        <taxon>Neoptera</taxon>
        <taxon>Endopterygota</taxon>
        <taxon>Coleoptera</taxon>
        <taxon>Polyphaga</taxon>
        <taxon>Cucujiformia</taxon>
        <taxon>Coccinelloidea</taxon>
        <taxon>Coccinellidae</taxon>
        <taxon>Epilachninae</taxon>
        <taxon>Epilachnini</taxon>
        <taxon>Henosepilachna</taxon>
    </lineage>
</organism>